<dbReference type="InterPro" id="IPR024072">
    <property type="entry name" value="DHFR-like_dom_sf"/>
</dbReference>
<dbReference type="GO" id="GO:0004146">
    <property type="term" value="F:dihydrofolate reductase activity"/>
    <property type="evidence" value="ECO:0007669"/>
    <property type="project" value="UniProtKB-EC"/>
</dbReference>
<organism evidence="7">
    <name type="scientific">Leptocylindrus danicus</name>
    <dbReference type="NCBI Taxonomy" id="163516"/>
    <lineage>
        <taxon>Eukaryota</taxon>
        <taxon>Sar</taxon>
        <taxon>Stramenopiles</taxon>
        <taxon>Ochrophyta</taxon>
        <taxon>Bacillariophyta</taxon>
        <taxon>Coscinodiscophyceae</taxon>
        <taxon>Chaetocerotophycidae</taxon>
        <taxon>Leptocylindrales</taxon>
        <taxon>Leptocylindraceae</taxon>
        <taxon>Leptocylindrus</taxon>
    </lineage>
</organism>
<gene>
    <name evidence="7" type="ORF">LDAN0321_LOCUS20021</name>
</gene>
<dbReference type="GO" id="GO:0046452">
    <property type="term" value="P:dihydrofolate metabolic process"/>
    <property type="evidence" value="ECO:0007669"/>
    <property type="project" value="TreeGrafter"/>
</dbReference>
<comment type="pathway">
    <text evidence="1">Cofactor biosynthesis; tetrahydrofolate biosynthesis; 5,6,7,8-tetrahydrofolate from 7,8-dihydrofolate: step 1/1.</text>
</comment>
<dbReference type="Pfam" id="PF00186">
    <property type="entry name" value="DHFR_1"/>
    <property type="match status" value="1"/>
</dbReference>
<dbReference type="PROSITE" id="PS51330">
    <property type="entry name" value="DHFR_2"/>
    <property type="match status" value="1"/>
</dbReference>
<dbReference type="PANTHER" id="PTHR48069">
    <property type="entry name" value="DIHYDROFOLATE REDUCTASE"/>
    <property type="match status" value="1"/>
</dbReference>
<dbReference type="PANTHER" id="PTHR48069:SF3">
    <property type="entry name" value="DIHYDROFOLATE REDUCTASE"/>
    <property type="match status" value="1"/>
</dbReference>
<dbReference type="InterPro" id="IPR001796">
    <property type="entry name" value="DHFR_dom"/>
</dbReference>
<dbReference type="SUPFAM" id="SSF53597">
    <property type="entry name" value="Dihydrofolate reductase-like"/>
    <property type="match status" value="1"/>
</dbReference>
<dbReference type="GO" id="GO:0050661">
    <property type="term" value="F:NADP binding"/>
    <property type="evidence" value="ECO:0007669"/>
    <property type="project" value="InterPro"/>
</dbReference>
<evidence type="ECO:0000256" key="4">
    <source>
        <dbReference type="ARBA" id="ARBA00022857"/>
    </source>
</evidence>
<dbReference type="EC" id="1.5.1.3" evidence="2"/>
<dbReference type="PRINTS" id="PR00070">
    <property type="entry name" value="DHFR"/>
</dbReference>
<protein>
    <recommendedName>
        <fullName evidence="2">dihydrofolate reductase</fullName>
        <ecNumber evidence="2">1.5.1.3</ecNumber>
    </recommendedName>
</protein>
<dbReference type="GO" id="GO:0006730">
    <property type="term" value="P:one-carbon metabolic process"/>
    <property type="evidence" value="ECO:0007669"/>
    <property type="project" value="UniProtKB-KW"/>
</dbReference>
<keyword evidence="3" id="KW-0554">One-carbon metabolism</keyword>
<dbReference type="GO" id="GO:0046654">
    <property type="term" value="P:tetrahydrofolate biosynthetic process"/>
    <property type="evidence" value="ECO:0007669"/>
    <property type="project" value="InterPro"/>
</dbReference>
<accession>A0A7S2LNK2</accession>
<evidence type="ECO:0000256" key="2">
    <source>
        <dbReference type="ARBA" id="ARBA00012856"/>
    </source>
</evidence>
<evidence type="ECO:0000313" key="7">
    <source>
        <dbReference type="EMBL" id="CAD9611198.1"/>
    </source>
</evidence>
<dbReference type="AlphaFoldDB" id="A0A7S2LNK2"/>
<evidence type="ECO:0000256" key="3">
    <source>
        <dbReference type="ARBA" id="ARBA00022563"/>
    </source>
</evidence>
<proteinExistence type="predicted"/>
<dbReference type="GO" id="GO:0046655">
    <property type="term" value="P:folic acid metabolic process"/>
    <property type="evidence" value="ECO:0007669"/>
    <property type="project" value="TreeGrafter"/>
</dbReference>
<sequence>MEYFKRTTMDVPKNENVQNAVIMGRNTWNSLPKHVQPLPHRKNIVLSRQSNLQLPKNVLQAQSLTQAHKVVNSFGDSINKVYLIGGEELYRQAFALNYVKRVLLTEVHGLPSDAIFDAYFPNIIDQGWVVEKVIGGGIDKKSDLRYTFLSYIPS</sequence>
<evidence type="ECO:0000256" key="5">
    <source>
        <dbReference type="ARBA" id="ARBA00023002"/>
    </source>
</evidence>
<keyword evidence="5" id="KW-0560">Oxidoreductase</keyword>
<name>A0A7S2LNK2_9STRA</name>
<dbReference type="InterPro" id="IPR012259">
    <property type="entry name" value="DHFR"/>
</dbReference>
<feature type="domain" description="DHFR" evidence="6">
    <location>
        <begin position="1"/>
        <end position="153"/>
    </location>
</feature>
<evidence type="ECO:0000256" key="1">
    <source>
        <dbReference type="ARBA" id="ARBA00004903"/>
    </source>
</evidence>
<dbReference type="EMBL" id="HBGY01032063">
    <property type="protein sequence ID" value="CAD9611198.1"/>
    <property type="molecule type" value="Transcribed_RNA"/>
</dbReference>
<dbReference type="Gene3D" id="3.40.430.10">
    <property type="entry name" value="Dihydrofolate Reductase, subunit A"/>
    <property type="match status" value="1"/>
</dbReference>
<reference evidence="7" key="1">
    <citation type="submission" date="2021-01" db="EMBL/GenBank/DDBJ databases">
        <authorList>
            <person name="Corre E."/>
            <person name="Pelletier E."/>
            <person name="Niang G."/>
            <person name="Scheremetjew M."/>
            <person name="Finn R."/>
            <person name="Kale V."/>
            <person name="Holt S."/>
            <person name="Cochrane G."/>
            <person name="Meng A."/>
            <person name="Brown T."/>
            <person name="Cohen L."/>
        </authorList>
    </citation>
    <scope>NUCLEOTIDE SEQUENCE</scope>
    <source>
        <strain evidence="7">B650</strain>
    </source>
</reference>
<dbReference type="CDD" id="cd00209">
    <property type="entry name" value="DHFR"/>
    <property type="match status" value="1"/>
</dbReference>
<evidence type="ECO:0000259" key="6">
    <source>
        <dbReference type="PROSITE" id="PS51330"/>
    </source>
</evidence>
<keyword evidence="4" id="KW-0521">NADP</keyword>